<dbReference type="EMBL" id="BGZK01004407">
    <property type="protein sequence ID" value="GBP08803.1"/>
    <property type="molecule type" value="Genomic_DNA"/>
</dbReference>
<proteinExistence type="predicted"/>
<gene>
    <name evidence="1" type="ORF">EVAR_101901_1</name>
</gene>
<protein>
    <submittedName>
        <fullName evidence="1">Uncharacterized protein</fullName>
    </submittedName>
</protein>
<dbReference type="Proteomes" id="UP000299102">
    <property type="component" value="Unassembled WGS sequence"/>
</dbReference>
<sequence length="174" mass="19861">MMDRVSTFRFVYCSRSFTSGGQSTTATDAPIPLQSIDGASACTYDLYYNRRRHALHMLHPHLDTSRPTRLRPKITTTPRHTHAHSMKYDLYWASAPRVGDRRLNWTTFERTYLILIFSLILNENPSASARRRAAPAAGLPAGFAAELLLTVDNMQRYQEQMALQDNTNVRAENK</sequence>
<organism evidence="1 2">
    <name type="scientific">Eumeta variegata</name>
    <name type="common">Bagworm moth</name>
    <name type="synonym">Eumeta japonica</name>
    <dbReference type="NCBI Taxonomy" id="151549"/>
    <lineage>
        <taxon>Eukaryota</taxon>
        <taxon>Metazoa</taxon>
        <taxon>Ecdysozoa</taxon>
        <taxon>Arthropoda</taxon>
        <taxon>Hexapoda</taxon>
        <taxon>Insecta</taxon>
        <taxon>Pterygota</taxon>
        <taxon>Neoptera</taxon>
        <taxon>Endopterygota</taxon>
        <taxon>Lepidoptera</taxon>
        <taxon>Glossata</taxon>
        <taxon>Ditrysia</taxon>
        <taxon>Tineoidea</taxon>
        <taxon>Psychidae</taxon>
        <taxon>Oiketicinae</taxon>
        <taxon>Eumeta</taxon>
    </lineage>
</organism>
<reference evidence="1 2" key="1">
    <citation type="journal article" date="2019" name="Commun. Biol.">
        <title>The bagworm genome reveals a unique fibroin gene that provides high tensile strength.</title>
        <authorList>
            <person name="Kono N."/>
            <person name="Nakamura H."/>
            <person name="Ohtoshi R."/>
            <person name="Tomita M."/>
            <person name="Numata K."/>
            <person name="Arakawa K."/>
        </authorList>
    </citation>
    <scope>NUCLEOTIDE SEQUENCE [LARGE SCALE GENOMIC DNA]</scope>
</reference>
<name>A0A4C1T2S6_EUMVA</name>
<dbReference type="AlphaFoldDB" id="A0A4C1T2S6"/>
<evidence type="ECO:0000313" key="1">
    <source>
        <dbReference type="EMBL" id="GBP08803.1"/>
    </source>
</evidence>
<keyword evidence="2" id="KW-1185">Reference proteome</keyword>
<evidence type="ECO:0000313" key="2">
    <source>
        <dbReference type="Proteomes" id="UP000299102"/>
    </source>
</evidence>
<accession>A0A4C1T2S6</accession>
<comment type="caution">
    <text evidence="1">The sequence shown here is derived from an EMBL/GenBank/DDBJ whole genome shotgun (WGS) entry which is preliminary data.</text>
</comment>